<name>A0AAN6SX96_9PEZI</name>
<evidence type="ECO:0000256" key="1">
    <source>
        <dbReference type="SAM" id="MobiDB-lite"/>
    </source>
</evidence>
<protein>
    <submittedName>
        <fullName evidence="3">Uncharacterized protein</fullName>
    </submittedName>
</protein>
<dbReference type="EMBL" id="MU863716">
    <property type="protein sequence ID" value="KAK4096401.1"/>
    <property type="molecule type" value="Genomic_DNA"/>
</dbReference>
<keyword evidence="2" id="KW-0732">Signal</keyword>
<dbReference type="AlphaFoldDB" id="A0AAN6SX96"/>
<evidence type="ECO:0000313" key="3">
    <source>
        <dbReference type="EMBL" id="KAK4096401.1"/>
    </source>
</evidence>
<comment type="caution">
    <text evidence="3">The sequence shown here is derived from an EMBL/GenBank/DDBJ whole genome shotgun (WGS) entry which is preliminary data.</text>
</comment>
<proteinExistence type="predicted"/>
<reference evidence="3" key="2">
    <citation type="submission" date="2023-05" db="EMBL/GenBank/DDBJ databases">
        <authorList>
            <consortium name="Lawrence Berkeley National Laboratory"/>
            <person name="Steindorff A."/>
            <person name="Hensen N."/>
            <person name="Bonometti L."/>
            <person name="Westerberg I."/>
            <person name="Brannstrom I.O."/>
            <person name="Guillou S."/>
            <person name="Cros-Aarteil S."/>
            <person name="Calhoun S."/>
            <person name="Haridas S."/>
            <person name="Kuo A."/>
            <person name="Mondo S."/>
            <person name="Pangilinan J."/>
            <person name="Riley R."/>
            <person name="Labutti K."/>
            <person name="Andreopoulos B."/>
            <person name="Lipzen A."/>
            <person name="Chen C."/>
            <person name="Yanf M."/>
            <person name="Daum C."/>
            <person name="Ng V."/>
            <person name="Clum A."/>
            <person name="Ohm R."/>
            <person name="Martin F."/>
            <person name="Silar P."/>
            <person name="Natvig D."/>
            <person name="Lalanne C."/>
            <person name="Gautier V."/>
            <person name="Ament-Velasquez S.L."/>
            <person name="Kruys A."/>
            <person name="Hutchinson M.I."/>
            <person name="Powell A.J."/>
            <person name="Barry K."/>
            <person name="Miller A.N."/>
            <person name="Grigoriev I.V."/>
            <person name="Debuchy R."/>
            <person name="Gladieux P."/>
            <person name="Thoren M.H."/>
            <person name="Johannesson H."/>
        </authorList>
    </citation>
    <scope>NUCLEOTIDE SEQUENCE</scope>
    <source>
        <strain evidence="3">CBS 757.83</strain>
    </source>
</reference>
<dbReference type="Proteomes" id="UP001305647">
    <property type="component" value="Unassembled WGS sequence"/>
</dbReference>
<feature type="compositionally biased region" description="Basic residues" evidence="1">
    <location>
        <begin position="107"/>
        <end position="116"/>
    </location>
</feature>
<feature type="signal peptide" evidence="2">
    <location>
        <begin position="1"/>
        <end position="18"/>
    </location>
</feature>
<sequence length="116" mass="11759">MQFSAAAICAALFASAAAQGVTINLPAGFTMPPGIFLPSGISLAPAYTAAASAAGATAGAETRDSERKRSRIFGSPGAGATAAFGQTASFRPVNRRQSMTASFAPRPTRHFGPRRG</sequence>
<keyword evidence="4" id="KW-1185">Reference proteome</keyword>
<accession>A0AAN6SX96</accession>
<feature type="compositionally biased region" description="Low complexity" evidence="1">
    <location>
        <begin position="78"/>
        <end position="88"/>
    </location>
</feature>
<evidence type="ECO:0000313" key="4">
    <source>
        <dbReference type="Proteomes" id="UP001305647"/>
    </source>
</evidence>
<organism evidence="3 4">
    <name type="scientific">Parathielavia hyrcaniae</name>
    <dbReference type="NCBI Taxonomy" id="113614"/>
    <lineage>
        <taxon>Eukaryota</taxon>
        <taxon>Fungi</taxon>
        <taxon>Dikarya</taxon>
        <taxon>Ascomycota</taxon>
        <taxon>Pezizomycotina</taxon>
        <taxon>Sordariomycetes</taxon>
        <taxon>Sordariomycetidae</taxon>
        <taxon>Sordariales</taxon>
        <taxon>Chaetomiaceae</taxon>
        <taxon>Parathielavia</taxon>
    </lineage>
</organism>
<feature type="region of interest" description="Disordered" evidence="1">
    <location>
        <begin position="55"/>
        <end position="116"/>
    </location>
</feature>
<gene>
    <name evidence="3" type="ORF">N658DRAFT_501629</name>
</gene>
<evidence type="ECO:0000256" key="2">
    <source>
        <dbReference type="SAM" id="SignalP"/>
    </source>
</evidence>
<feature type="chain" id="PRO_5043011572" evidence="2">
    <location>
        <begin position="19"/>
        <end position="116"/>
    </location>
</feature>
<reference evidence="3" key="1">
    <citation type="journal article" date="2023" name="Mol. Phylogenet. Evol.">
        <title>Genome-scale phylogeny and comparative genomics of the fungal order Sordariales.</title>
        <authorList>
            <person name="Hensen N."/>
            <person name="Bonometti L."/>
            <person name="Westerberg I."/>
            <person name="Brannstrom I.O."/>
            <person name="Guillou S."/>
            <person name="Cros-Aarteil S."/>
            <person name="Calhoun S."/>
            <person name="Haridas S."/>
            <person name="Kuo A."/>
            <person name="Mondo S."/>
            <person name="Pangilinan J."/>
            <person name="Riley R."/>
            <person name="LaButti K."/>
            <person name="Andreopoulos B."/>
            <person name="Lipzen A."/>
            <person name="Chen C."/>
            <person name="Yan M."/>
            <person name="Daum C."/>
            <person name="Ng V."/>
            <person name="Clum A."/>
            <person name="Steindorff A."/>
            <person name="Ohm R.A."/>
            <person name="Martin F."/>
            <person name="Silar P."/>
            <person name="Natvig D.O."/>
            <person name="Lalanne C."/>
            <person name="Gautier V."/>
            <person name="Ament-Velasquez S.L."/>
            <person name="Kruys A."/>
            <person name="Hutchinson M.I."/>
            <person name="Powell A.J."/>
            <person name="Barry K."/>
            <person name="Miller A.N."/>
            <person name="Grigoriev I.V."/>
            <person name="Debuchy R."/>
            <person name="Gladieux P."/>
            <person name="Hiltunen Thoren M."/>
            <person name="Johannesson H."/>
        </authorList>
    </citation>
    <scope>NUCLEOTIDE SEQUENCE</scope>
    <source>
        <strain evidence="3">CBS 757.83</strain>
    </source>
</reference>